<organism evidence="3 4">
    <name type="scientific">Podospora pseudocomata</name>
    <dbReference type="NCBI Taxonomy" id="2093779"/>
    <lineage>
        <taxon>Eukaryota</taxon>
        <taxon>Fungi</taxon>
        <taxon>Dikarya</taxon>
        <taxon>Ascomycota</taxon>
        <taxon>Pezizomycotina</taxon>
        <taxon>Sordariomycetes</taxon>
        <taxon>Sordariomycetidae</taxon>
        <taxon>Sordariales</taxon>
        <taxon>Podosporaceae</taxon>
        <taxon>Podospora</taxon>
    </lineage>
</organism>
<dbReference type="Proteomes" id="UP001323405">
    <property type="component" value="Unassembled WGS sequence"/>
</dbReference>
<dbReference type="InterPro" id="IPR010730">
    <property type="entry name" value="HET"/>
</dbReference>
<dbReference type="PANTHER" id="PTHR33112:SF1">
    <property type="entry name" value="HETEROKARYON INCOMPATIBILITY DOMAIN-CONTAINING PROTEIN"/>
    <property type="match status" value="1"/>
</dbReference>
<evidence type="ECO:0000259" key="2">
    <source>
        <dbReference type="Pfam" id="PF06985"/>
    </source>
</evidence>
<reference evidence="3 4" key="1">
    <citation type="journal article" date="2023" name="bioRxiv">
        <title>High-quality genome assemblies of four members of thePodospora anserinaspecies complex.</title>
        <authorList>
            <person name="Ament-Velasquez S.L."/>
            <person name="Vogan A.A."/>
            <person name="Wallerman O."/>
            <person name="Hartmann F."/>
            <person name="Gautier V."/>
            <person name="Silar P."/>
            <person name="Giraud T."/>
            <person name="Johannesson H."/>
        </authorList>
    </citation>
    <scope>NUCLEOTIDE SEQUENCE [LARGE SCALE GENOMIC DNA]</scope>
    <source>
        <strain evidence="3 4">CBS 415.72m</strain>
    </source>
</reference>
<comment type="caution">
    <text evidence="3">The sequence shown here is derived from an EMBL/GenBank/DDBJ whole genome shotgun (WGS) entry which is preliminary data.</text>
</comment>
<gene>
    <name evidence="3" type="ORF">QC762_512570</name>
</gene>
<dbReference type="GeneID" id="87911562"/>
<dbReference type="EMBL" id="JAFFHA010000007">
    <property type="protein sequence ID" value="KAK4652813.1"/>
    <property type="molecule type" value="Genomic_DNA"/>
</dbReference>
<feature type="region of interest" description="Disordered" evidence="1">
    <location>
        <begin position="1"/>
        <end position="46"/>
    </location>
</feature>
<evidence type="ECO:0000313" key="3">
    <source>
        <dbReference type="EMBL" id="KAK4652813.1"/>
    </source>
</evidence>
<protein>
    <recommendedName>
        <fullName evidence="2">Heterokaryon incompatibility domain-containing protein</fullName>
    </recommendedName>
</protein>
<evidence type="ECO:0000313" key="4">
    <source>
        <dbReference type="Proteomes" id="UP001323405"/>
    </source>
</evidence>
<name>A0ABR0GAR3_9PEZI</name>
<dbReference type="PANTHER" id="PTHR33112">
    <property type="entry name" value="DOMAIN PROTEIN, PUTATIVE-RELATED"/>
    <property type="match status" value="1"/>
</dbReference>
<dbReference type="RefSeq" id="XP_062741788.1">
    <property type="nucleotide sequence ID" value="XM_062891655.1"/>
</dbReference>
<evidence type="ECO:0000256" key="1">
    <source>
        <dbReference type="SAM" id="MobiDB-lite"/>
    </source>
</evidence>
<feature type="compositionally biased region" description="Basic and acidic residues" evidence="1">
    <location>
        <begin position="12"/>
        <end position="30"/>
    </location>
</feature>
<accession>A0ABR0GAR3</accession>
<keyword evidence="4" id="KW-1185">Reference proteome</keyword>
<dbReference type="Pfam" id="PF06985">
    <property type="entry name" value="HET"/>
    <property type="match status" value="1"/>
</dbReference>
<proteinExistence type="predicted"/>
<sequence length="851" mass="97021">MPVTNLRNPLKRGKDPEPREPEHSDPESPERSPTGQKRPRHDPTSPLCAECQAFDLDNYFDKAPSVLEAWRNGELKAGVKPRSTPVRAKDGSWYFEDAVPIHYFEDRLKPDTKCPLCQFFRQMRVQPDKHEKYKLLALPSSESWLFQIDLLKEWKEMWDKLQDSVFMIVVPDLEWLPPMGHEHTWIEKEVPSVGMICRLRADEAPEELMRPRELRNEVDLGLVRDWLDNCMKKHGNACRSRTSDDVVERGFRVIDCEADPPTVEVQPWGVPYAALSYVWGTSPEDQVEWPRTVLDAVSATKDIGLRYLWVDRLCINQSDGDEKAYLVSKMAAIYEAAEVTIVAAAGNGAGHGLPGIRDTPRRPQPHYTLDSGNALVSTLRDPRRDILESSHWTRGWTYQEGILSNRRIVFTEHQVYWECRNMAAQESIDTKLFHRFSQVEEFADDDGAANSKVLWKEREDEELVMADFMLGGIFKGDASSGGPFCSAEGSVHTGGDDPYRLDYGFPPHLSATLRAQLRGLNEHIRAYSHRRLTHGTDSLPAFLGITSMYRRFPELYLLHGLPLYLDGSVPACSTTQVTFAMSASGWYHRSSIQPETTFISEPCSRRPHLPSWTWAGWEGPVSWRAPPAIEHCSNMTDMIDAISAKQPPHPLWVAEFHVFNSAPLAENNMPARTVRLRECHSGEALDAEQPDAIVLQNPYVLKYSTRHPVSESKKKWDWTARAGRVGSRSVQSDQNVPWDTKQYRIAGRLSFVAMSVEMTEEEWTKKHFDGELVSVLMYATRWNPEEQSGHGGAHFMTLKKVRSFRGRTSIWERVGVLYLVIPKVSLDKCVTGDDLLRQAPVERREMTVIIE</sequence>
<feature type="domain" description="Heterokaryon incompatibility" evidence="2">
    <location>
        <begin position="272"/>
        <end position="400"/>
    </location>
</feature>